<evidence type="ECO:0000256" key="3">
    <source>
        <dbReference type="ARBA" id="ARBA00022827"/>
    </source>
</evidence>
<keyword evidence="5" id="KW-0503">Monooxygenase</keyword>
<keyword evidence="3" id="KW-0274">FAD</keyword>
<dbReference type="GO" id="GO:0004497">
    <property type="term" value="F:monooxygenase activity"/>
    <property type="evidence" value="ECO:0007669"/>
    <property type="project" value="UniProtKB-KW"/>
</dbReference>
<protein>
    <submittedName>
        <fullName evidence="7">FAD/NAD(P)-binding domain-containing protein</fullName>
    </submittedName>
</protein>
<gene>
    <name evidence="7" type="ORF">K458DRAFT_318569</name>
</gene>
<dbReference type="PRINTS" id="PR00420">
    <property type="entry name" value="RNGMNOXGNASE"/>
</dbReference>
<feature type="domain" description="FAD-binding" evidence="6">
    <location>
        <begin position="6"/>
        <end position="375"/>
    </location>
</feature>
<evidence type="ECO:0000256" key="2">
    <source>
        <dbReference type="ARBA" id="ARBA00022630"/>
    </source>
</evidence>
<name>A0A6G1IIQ2_9PLEO</name>
<dbReference type="PANTHER" id="PTHR13789">
    <property type="entry name" value="MONOOXYGENASE"/>
    <property type="match status" value="1"/>
</dbReference>
<reference evidence="7" key="1">
    <citation type="journal article" date="2020" name="Stud. Mycol.">
        <title>101 Dothideomycetes genomes: a test case for predicting lifestyles and emergence of pathogens.</title>
        <authorList>
            <person name="Haridas S."/>
            <person name="Albert R."/>
            <person name="Binder M."/>
            <person name="Bloem J."/>
            <person name="Labutti K."/>
            <person name="Salamov A."/>
            <person name="Andreopoulos B."/>
            <person name="Baker S."/>
            <person name="Barry K."/>
            <person name="Bills G."/>
            <person name="Bluhm B."/>
            <person name="Cannon C."/>
            <person name="Castanera R."/>
            <person name="Culley D."/>
            <person name="Daum C."/>
            <person name="Ezra D."/>
            <person name="Gonzalez J."/>
            <person name="Henrissat B."/>
            <person name="Kuo A."/>
            <person name="Liang C."/>
            <person name="Lipzen A."/>
            <person name="Lutzoni F."/>
            <person name="Magnuson J."/>
            <person name="Mondo S."/>
            <person name="Nolan M."/>
            <person name="Ohm R."/>
            <person name="Pangilinan J."/>
            <person name="Park H.-J."/>
            <person name="Ramirez L."/>
            <person name="Alfaro M."/>
            <person name="Sun H."/>
            <person name="Tritt A."/>
            <person name="Yoshinaga Y."/>
            <person name="Zwiers L.-H."/>
            <person name="Turgeon B."/>
            <person name="Goodwin S."/>
            <person name="Spatafora J."/>
            <person name="Crous P."/>
            <person name="Grigoriev I."/>
        </authorList>
    </citation>
    <scope>NUCLEOTIDE SEQUENCE</scope>
    <source>
        <strain evidence="7">CBS 122367</strain>
    </source>
</reference>
<dbReference type="PANTHER" id="PTHR13789:SF147">
    <property type="entry name" value="PUTATIVE (AFU_ORTHOLOGUE AFUA_2G01950)-RELATED"/>
    <property type="match status" value="1"/>
</dbReference>
<dbReference type="SUPFAM" id="SSF54373">
    <property type="entry name" value="FAD-linked reductases, C-terminal domain"/>
    <property type="match status" value="1"/>
</dbReference>
<dbReference type="Proteomes" id="UP000799291">
    <property type="component" value="Unassembled WGS sequence"/>
</dbReference>
<evidence type="ECO:0000259" key="6">
    <source>
        <dbReference type="Pfam" id="PF01494"/>
    </source>
</evidence>
<dbReference type="Gene3D" id="3.50.50.60">
    <property type="entry name" value="FAD/NAD(P)-binding domain"/>
    <property type="match status" value="1"/>
</dbReference>
<dbReference type="AlphaFoldDB" id="A0A6G1IIQ2"/>
<keyword evidence="8" id="KW-1185">Reference proteome</keyword>
<dbReference type="SUPFAM" id="SSF51905">
    <property type="entry name" value="FAD/NAD(P)-binding domain"/>
    <property type="match status" value="1"/>
</dbReference>
<dbReference type="OrthoDB" id="1878542at2759"/>
<dbReference type="InterPro" id="IPR036188">
    <property type="entry name" value="FAD/NAD-bd_sf"/>
</dbReference>
<dbReference type="Pfam" id="PF01494">
    <property type="entry name" value="FAD_binding_3"/>
    <property type="match status" value="1"/>
</dbReference>
<evidence type="ECO:0000256" key="5">
    <source>
        <dbReference type="ARBA" id="ARBA00023033"/>
    </source>
</evidence>
<evidence type="ECO:0000256" key="4">
    <source>
        <dbReference type="ARBA" id="ARBA00023002"/>
    </source>
</evidence>
<accession>A0A6G1IIQ2</accession>
<sequence length="443" mass="48021">MAENLRIAVIGAGMGGLATALALAKSGHKNIIVYETAPGLGFVGAGIQLAPNMARILDRLGCWKQIAAEAVQCGDTYIREGSTNQELGHVKLDYVEKTYGYAHMVGHRASLANAMYDGCLKEPGITFKLGSLISDVTFGEKPSFKVTPVSGDEAYIVEADIVLGCDGVKSPTRVSMLQQLGETAEAKDSGQAAYRIMLTRDQMKHDAELLALIEADTVTRWIGEKKHIIAYPIHNKQIYNISTAQPDVNFAGAPNTTYTTKGSKAAMMHVYGDFCPMIHRMLDLVPGDEVVEWKLRVHEPLSTWVHGSTALVGDACHPTLPHLAQGAAQAIEDAAVLGVVLAPARIADRNPATIHRALKIYEKVRKQRAEALVELAAENGRQMHLGSGKAKEERDKIFAALKSGKGPVPDKWADADVQRMIYGVDVVEEAEKACREEKFVAKL</sequence>
<dbReference type="InterPro" id="IPR050493">
    <property type="entry name" value="FAD-dep_Monooxygenase_BioMet"/>
</dbReference>
<keyword evidence="4" id="KW-0560">Oxidoreductase</keyword>
<dbReference type="EMBL" id="MU005617">
    <property type="protein sequence ID" value="KAF2677860.1"/>
    <property type="molecule type" value="Genomic_DNA"/>
</dbReference>
<organism evidence="7 8">
    <name type="scientific">Lentithecium fluviatile CBS 122367</name>
    <dbReference type="NCBI Taxonomy" id="1168545"/>
    <lineage>
        <taxon>Eukaryota</taxon>
        <taxon>Fungi</taxon>
        <taxon>Dikarya</taxon>
        <taxon>Ascomycota</taxon>
        <taxon>Pezizomycotina</taxon>
        <taxon>Dothideomycetes</taxon>
        <taxon>Pleosporomycetidae</taxon>
        <taxon>Pleosporales</taxon>
        <taxon>Massarineae</taxon>
        <taxon>Lentitheciaceae</taxon>
        <taxon>Lentithecium</taxon>
    </lineage>
</organism>
<comment type="similarity">
    <text evidence="1">Belongs to the paxM FAD-dependent monooxygenase family.</text>
</comment>
<evidence type="ECO:0000256" key="1">
    <source>
        <dbReference type="ARBA" id="ARBA00007992"/>
    </source>
</evidence>
<evidence type="ECO:0000313" key="7">
    <source>
        <dbReference type="EMBL" id="KAF2677860.1"/>
    </source>
</evidence>
<dbReference type="GO" id="GO:0071949">
    <property type="term" value="F:FAD binding"/>
    <property type="evidence" value="ECO:0007669"/>
    <property type="project" value="InterPro"/>
</dbReference>
<dbReference type="InterPro" id="IPR002938">
    <property type="entry name" value="FAD-bd"/>
</dbReference>
<evidence type="ECO:0000313" key="8">
    <source>
        <dbReference type="Proteomes" id="UP000799291"/>
    </source>
</evidence>
<dbReference type="FunFam" id="3.50.50.60:FF:000115">
    <property type="entry name" value="Salicylate hydroxylase, putative"/>
    <property type="match status" value="1"/>
</dbReference>
<proteinExistence type="inferred from homology"/>
<keyword evidence="2" id="KW-0285">Flavoprotein</keyword>